<dbReference type="AlphaFoldDB" id="A0A1H9VL90"/>
<evidence type="ECO:0000313" key="3">
    <source>
        <dbReference type="Proteomes" id="UP000199352"/>
    </source>
</evidence>
<protein>
    <submittedName>
        <fullName evidence="2">Uncharacterized protein</fullName>
    </submittedName>
</protein>
<evidence type="ECO:0000256" key="1">
    <source>
        <dbReference type="SAM" id="MobiDB-lite"/>
    </source>
</evidence>
<evidence type="ECO:0000313" key="2">
    <source>
        <dbReference type="EMBL" id="SES22550.1"/>
    </source>
</evidence>
<reference evidence="3" key="1">
    <citation type="submission" date="2016-10" db="EMBL/GenBank/DDBJ databases">
        <authorList>
            <person name="Varghese N."/>
            <person name="Submissions S."/>
        </authorList>
    </citation>
    <scope>NUCLEOTIDE SEQUENCE [LARGE SCALE GENOMIC DNA]</scope>
    <source>
        <strain evidence="3">CGMCC 4.3525</strain>
    </source>
</reference>
<organism evidence="2 3">
    <name type="scientific">Lentzea xinjiangensis</name>
    <dbReference type="NCBI Taxonomy" id="402600"/>
    <lineage>
        <taxon>Bacteria</taxon>
        <taxon>Bacillati</taxon>
        <taxon>Actinomycetota</taxon>
        <taxon>Actinomycetes</taxon>
        <taxon>Pseudonocardiales</taxon>
        <taxon>Pseudonocardiaceae</taxon>
        <taxon>Lentzea</taxon>
    </lineage>
</organism>
<keyword evidence="3" id="KW-1185">Reference proteome</keyword>
<name>A0A1H9VL90_9PSEU</name>
<dbReference type="Proteomes" id="UP000199352">
    <property type="component" value="Unassembled WGS sequence"/>
</dbReference>
<accession>A0A1H9VL90</accession>
<feature type="compositionally biased region" description="Polar residues" evidence="1">
    <location>
        <begin position="18"/>
        <end position="27"/>
    </location>
</feature>
<gene>
    <name evidence="2" type="ORF">SAMN05216188_1271</name>
</gene>
<feature type="non-terminal residue" evidence="2">
    <location>
        <position position="27"/>
    </location>
</feature>
<sequence length="27" mass="3044">MPPETDPGRIENVPVLTDPQNWASRSH</sequence>
<dbReference type="EMBL" id="FOFR01000027">
    <property type="protein sequence ID" value="SES22550.1"/>
    <property type="molecule type" value="Genomic_DNA"/>
</dbReference>
<proteinExistence type="predicted"/>
<feature type="region of interest" description="Disordered" evidence="1">
    <location>
        <begin position="1"/>
        <end position="27"/>
    </location>
</feature>